<feature type="region of interest" description="Disordered" evidence="1">
    <location>
        <begin position="26"/>
        <end position="83"/>
    </location>
</feature>
<feature type="compositionally biased region" description="Low complexity" evidence="1">
    <location>
        <begin position="47"/>
        <end position="59"/>
    </location>
</feature>
<comment type="caution">
    <text evidence="2">The sequence shown here is derived from an EMBL/GenBank/DDBJ whole genome shotgun (WGS) entry which is preliminary data.</text>
</comment>
<protein>
    <submittedName>
        <fullName evidence="2">Uncharacterized protein</fullName>
    </submittedName>
</protein>
<evidence type="ECO:0000313" key="3">
    <source>
        <dbReference type="Proteomes" id="UP001148299"/>
    </source>
</evidence>
<reference evidence="2" key="2">
    <citation type="journal article" date="2023" name="IMA Fungus">
        <title>Comparative genomic study of the Penicillium genus elucidates a diverse pangenome and 15 lateral gene transfer events.</title>
        <authorList>
            <person name="Petersen C."/>
            <person name="Sorensen T."/>
            <person name="Nielsen M.R."/>
            <person name="Sondergaard T.E."/>
            <person name="Sorensen J.L."/>
            <person name="Fitzpatrick D.A."/>
            <person name="Frisvad J.C."/>
            <person name="Nielsen K.L."/>
        </authorList>
    </citation>
    <scope>NUCLEOTIDE SEQUENCE</scope>
    <source>
        <strain evidence="2">IBT 35675</strain>
    </source>
</reference>
<feature type="compositionally biased region" description="Polar residues" evidence="1">
    <location>
        <begin position="60"/>
        <end position="81"/>
    </location>
</feature>
<dbReference type="Proteomes" id="UP001148299">
    <property type="component" value="Unassembled WGS sequence"/>
</dbReference>
<name>A0A9W9ULL9_PENBR</name>
<organism evidence="2 3">
    <name type="scientific">Penicillium brevicompactum</name>
    <dbReference type="NCBI Taxonomy" id="5074"/>
    <lineage>
        <taxon>Eukaryota</taxon>
        <taxon>Fungi</taxon>
        <taxon>Dikarya</taxon>
        <taxon>Ascomycota</taxon>
        <taxon>Pezizomycotina</taxon>
        <taxon>Eurotiomycetes</taxon>
        <taxon>Eurotiomycetidae</taxon>
        <taxon>Eurotiales</taxon>
        <taxon>Aspergillaceae</taxon>
        <taxon>Penicillium</taxon>
    </lineage>
</organism>
<proteinExistence type="predicted"/>
<keyword evidence="3" id="KW-1185">Reference proteome</keyword>
<dbReference type="EMBL" id="JAPZBR010000006">
    <property type="protein sequence ID" value="KAJ5349613.1"/>
    <property type="molecule type" value="Genomic_DNA"/>
</dbReference>
<evidence type="ECO:0000313" key="2">
    <source>
        <dbReference type="EMBL" id="KAJ5349613.1"/>
    </source>
</evidence>
<dbReference type="AlphaFoldDB" id="A0A9W9ULL9"/>
<reference evidence="2" key="1">
    <citation type="submission" date="2022-12" db="EMBL/GenBank/DDBJ databases">
        <authorList>
            <person name="Petersen C."/>
        </authorList>
    </citation>
    <scope>NUCLEOTIDE SEQUENCE</scope>
    <source>
        <strain evidence="2">IBT 35675</strain>
    </source>
</reference>
<accession>A0A9W9ULL9</accession>
<evidence type="ECO:0000256" key="1">
    <source>
        <dbReference type="SAM" id="MobiDB-lite"/>
    </source>
</evidence>
<gene>
    <name evidence="2" type="ORF">N7541_007340</name>
</gene>
<sequence length="108" mass="12229">MGYWLRAQKANWTRDWVQGIAEQPMMENVDYPPSPQSETEVDQEIAVPDSVDPSTSVSSFQRTTTTDSESASPELSATPGHQNVCARKLDRALNKLSRLYDWIRARTK</sequence>